<dbReference type="Proteomes" id="UP001243009">
    <property type="component" value="Unassembled WGS sequence"/>
</dbReference>
<reference evidence="4 5" key="1">
    <citation type="submission" date="2023-08" db="EMBL/GenBank/DDBJ databases">
        <title>The draft genome sequence of Paracraurococcus sp. LOR1-02.</title>
        <authorList>
            <person name="Kingkaew E."/>
            <person name="Tanasupawat S."/>
        </authorList>
    </citation>
    <scope>NUCLEOTIDE SEQUENCE [LARGE SCALE GENOMIC DNA]</scope>
    <source>
        <strain evidence="4 5">LOR1-02</strain>
    </source>
</reference>
<keyword evidence="1 4" id="KW-0808">Transferase</keyword>
<name>A0ABT9DYM5_9PROT</name>
<dbReference type="RefSeq" id="WP_305103876.1">
    <property type="nucleotide sequence ID" value="NZ_JAUTWS010000009.1"/>
</dbReference>
<evidence type="ECO:0000313" key="4">
    <source>
        <dbReference type="EMBL" id="MDO9709012.1"/>
    </source>
</evidence>
<organism evidence="4 5">
    <name type="scientific">Paracraurococcus lichenis</name>
    <dbReference type="NCBI Taxonomy" id="3064888"/>
    <lineage>
        <taxon>Bacteria</taxon>
        <taxon>Pseudomonadati</taxon>
        <taxon>Pseudomonadota</taxon>
        <taxon>Alphaproteobacteria</taxon>
        <taxon>Acetobacterales</taxon>
        <taxon>Roseomonadaceae</taxon>
        <taxon>Paracraurococcus</taxon>
    </lineage>
</organism>
<dbReference type="InterPro" id="IPR000182">
    <property type="entry name" value="GNAT_dom"/>
</dbReference>
<dbReference type="EMBL" id="JAUTWS010000009">
    <property type="protein sequence ID" value="MDO9709012.1"/>
    <property type="molecule type" value="Genomic_DNA"/>
</dbReference>
<feature type="domain" description="N-acetyltransferase" evidence="3">
    <location>
        <begin position="158"/>
        <end position="328"/>
    </location>
</feature>
<evidence type="ECO:0000256" key="2">
    <source>
        <dbReference type="ARBA" id="ARBA00023315"/>
    </source>
</evidence>
<dbReference type="CDD" id="cd04301">
    <property type="entry name" value="NAT_SF"/>
    <property type="match status" value="2"/>
</dbReference>
<evidence type="ECO:0000313" key="5">
    <source>
        <dbReference type="Proteomes" id="UP001243009"/>
    </source>
</evidence>
<keyword evidence="2 4" id="KW-0012">Acyltransferase</keyword>
<sequence length="335" mass="35955">MIRPGRDEDAEGFIALIGACWAEYPGCVMDVDGEVPELRALATYYAQAGGALWAAEREGRVVGMVATRPLEPGAWEICKMYVAAAERGSGLAAALLDGAEAHARVAGAGRLVLWSDTRFDRAHRFYEKRSFVRQGPIRVLDDLSHSLEFRYAKPLRGIEVEVLDAAGAASAERRLAEMLVACVAGGAELGFLAPLAMDKARAYWKGVAKDVATGRMLLLGGWRDGLLAGTVQLGLAMPETQAHRADVWKLLVDPAARRAGLGRALIGRAEEEARRLGRRLLVLDTLAGGAAEPLYRALGWTEAGAIPGFTLDAEGAEQATVLFWKRIRPPGARAA</sequence>
<gene>
    <name evidence="4" type="ORF">Q7A36_11720</name>
</gene>
<feature type="domain" description="N-acetyltransferase" evidence="3">
    <location>
        <begin position="1"/>
        <end position="156"/>
    </location>
</feature>
<comment type="caution">
    <text evidence="4">The sequence shown here is derived from an EMBL/GenBank/DDBJ whole genome shotgun (WGS) entry which is preliminary data.</text>
</comment>
<evidence type="ECO:0000259" key="3">
    <source>
        <dbReference type="PROSITE" id="PS51186"/>
    </source>
</evidence>
<dbReference type="PANTHER" id="PTHR43877">
    <property type="entry name" value="AMINOALKYLPHOSPHONATE N-ACETYLTRANSFERASE-RELATED-RELATED"/>
    <property type="match status" value="1"/>
</dbReference>
<dbReference type="Pfam" id="PF00583">
    <property type="entry name" value="Acetyltransf_1"/>
    <property type="match status" value="2"/>
</dbReference>
<dbReference type="InterPro" id="IPR016181">
    <property type="entry name" value="Acyl_CoA_acyltransferase"/>
</dbReference>
<dbReference type="PROSITE" id="PS51186">
    <property type="entry name" value="GNAT"/>
    <property type="match status" value="2"/>
</dbReference>
<keyword evidence="5" id="KW-1185">Reference proteome</keyword>
<dbReference type="GO" id="GO:0016746">
    <property type="term" value="F:acyltransferase activity"/>
    <property type="evidence" value="ECO:0007669"/>
    <property type="project" value="UniProtKB-KW"/>
</dbReference>
<dbReference type="InterPro" id="IPR050832">
    <property type="entry name" value="Bact_Acetyltransf"/>
</dbReference>
<dbReference type="SUPFAM" id="SSF55729">
    <property type="entry name" value="Acyl-CoA N-acyltransferases (Nat)"/>
    <property type="match status" value="2"/>
</dbReference>
<dbReference type="PANTHER" id="PTHR43877:SF2">
    <property type="entry name" value="AMINOALKYLPHOSPHONATE N-ACETYLTRANSFERASE-RELATED"/>
    <property type="match status" value="1"/>
</dbReference>
<dbReference type="EC" id="2.3.1.-" evidence="4"/>
<proteinExistence type="predicted"/>
<evidence type="ECO:0000256" key="1">
    <source>
        <dbReference type="ARBA" id="ARBA00022679"/>
    </source>
</evidence>
<accession>A0ABT9DYM5</accession>
<protein>
    <submittedName>
        <fullName evidence="4">GNAT family N-acetyltransferase</fullName>
        <ecNumber evidence="4">2.3.1.-</ecNumber>
    </submittedName>
</protein>
<dbReference type="Gene3D" id="3.40.630.30">
    <property type="match status" value="2"/>
</dbReference>